<evidence type="ECO:0000256" key="2">
    <source>
        <dbReference type="ARBA" id="ARBA00023125"/>
    </source>
</evidence>
<dbReference type="PANTHER" id="PTHR19303:SF74">
    <property type="entry name" value="POGO TRANSPOSABLE ELEMENT WITH KRAB DOMAIN"/>
    <property type="match status" value="1"/>
</dbReference>
<dbReference type="Pfam" id="PF05225">
    <property type="entry name" value="HTH_psq"/>
    <property type="match status" value="1"/>
</dbReference>
<evidence type="ECO:0000256" key="1">
    <source>
        <dbReference type="ARBA" id="ARBA00004123"/>
    </source>
</evidence>
<dbReference type="InterPro" id="IPR050863">
    <property type="entry name" value="CenT-Element_Derived"/>
</dbReference>
<dbReference type="InterPro" id="IPR004875">
    <property type="entry name" value="DDE_SF_endonuclease_dom"/>
</dbReference>
<dbReference type="InterPro" id="IPR006600">
    <property type="entry name" value="HTH_CenpB_DNA-bd_dom"/>
</dbReference>
<proteinExistence type="predicted"/>
<dbReference type="PROSITE" id="PS51253">
    <property type="entry name" value="HTH_CENPB"/>
    <property type="match status" value="1"/>
</dbReference>
<keyword evidence="6" id="KW-1185">Reference proteome</keyword>
<dbReference type="Proteomes" id="UP001162164">
    <property type="component" value="Unassembled WGS sequence"/>
</dbReference>
<comment type="subcellular location">
    <subcellularLocation>
        <location evidence="1">Nucleus</location>
    </subcellularLocation>
</comment>
<organism evidence="5 6">
    <name type="scientific">Molorchus minor</name>
    <dbReference type="NCBI Taxonomy" id="1323400"/>
    <lineage>
        <taxon>Eukaryota</taxon>
        <taxon>Metazoa</taxon>
        <taxon>Ecdysozoa</taxon>
        <taxon>Arthropoda</taxon>
        <taxon>Hexapoda</taxon>
        <taxon>Insecta</taxon>
        <taxon>Pterygota</taxon>
        <taxon>Neoptera</taxon>
        <taxon>Endopterygota</taxon>
        <taxon>Coleoptera</taxon>
        <taxon>Polyphaga</taxon>
        <taxon>Cucujiformia</taxon>
        <taxon>Chrysomeloidea</taxon>
        <taxon>Cerambycidae</taxon>
        <taxon>Lamiinae</taxon>
        <taxon>Monochamini</taxon>
        <taxon>Molorchus</taxon>
    </lineage>
</organism>
<dbReference type="SUPFAM" id="SSF46689">
    <property type="entry name" value="Homeodomain-like"/>
    <property type="match status" value="1"/>
</dbReference>
<gene>
    <name evidence="5" type="ORF">NQ317_018967</name>
</gene>
<reference evidence="5" key="1">
    <citation type="journal article" date="2023" name="Insect Mol. Biol.">
        <title>Genome sequencing provides insights into the evolution of gene families encoding plant cell wall-degrading enzymes in longhorned beetles.</title>
        <authorList>
            <person name="Shin N.R."/>
            <person name="Okamura Y."/>
            <person name="Kirsch R."/>
            <person name="Pauchet Y."/>
        </authorList>
    </citation>
    <scope>NUCLEOTIDE SEQUENCE</scope>
    <source>
        <strain evidence="5">MMC_N1</strain>
    </source>
</reference>
<dbReference type="Gene3D" id="1.10.10.60">
    <property type="entry name" value="Homeodomain-like"/>
    <property type="match status" value="1"/>
</dbReference>
<keyword evidence="2" id="KW-0238">DNA-binding</keyword>
<dbReference type="InterPro" id="IPR009057">
    <property type="entry name" value="Homeodomain-like_sf"/>
</dbReference>
<evidence type="ECO:0000256" key="3">
    <source>
        <dbReference type="ARBA" id="ARBA00023242"/>
    </source>
</evidence>
<comment type="caution">
    <text evidence="5">The sequence shown here is derived from an EMBL/GenBank/DDBJ whole genome shotgun (WGS) entry which is preliminary data.</text>
</comment>
<protein>
    <recommendedName>
        <fullName evidence="4">HTH CENPB-type domain-containing protein</fullName>
    </recommendedName>
</protein>
<dbReference type="EMBL" id="JAPWTJ010000473">
    <property type="protein sequence ID" value="KAJ8978101.1"/>
    <property type="molecule type" value="Genomic_DNA"/>
</dbReference>
<dbReference type="Pfam" id="PF03184">
    <property type="entry name" value="DDE_1"/>
    <property type="match status" value="1"/>
</dbReference>
<name>A0ABQ9JJN3_9CUCU</name>
<accession>A0ABQ9JJN3</accession>
<keyword evidence="3" id="KW-0539">Nucleus</keyword>
<sequence>MSFSNPSLTSPLPCSFIGWFEKSVHTVPDVIEWRRYSYSLESTPYPLDTTIASNQWMNDVHLLVFIHWHIPIFSDMDRKRYTRFKYSEEVLATALDEIKNGVISINKASTKYGIPKSTLHNKINGKVPIIRKMRPSTFLTPDEETRLVKWIISKAKFGFPIHPEEVKDSVQRVLKESSRPNKFIDDRPGTKWLKLFLLRRPKISKRNTEIISKSRASVTEPAIRQWFADLKKYLEDENIIDIMNDASRIFNADETGMRTRKRKESITVLCNYSANGTAVPPMIVFPYKRIPKELALSVPQGWAIGRSDSGWMTSATTLEYVANVFYLGWWNIISYFCAVILFVDGHKSHYNLELYDFCVDKKIVIYCLYPNATHMCNRAILLFKEAFDRACESRDELHILEDAKDVDSDINSVVLTESFIENLPMEIDGILYDPVNAVSCVHLKLKQKYLLNWTTIWTV</sequence>
<feature type="domain" description="HTH CENPB-type" evidence="4">
    <location>
        <begin position="131"/>
        <end position="206"/>
    </location>
</feature>
<dbReference type="InterPro" id="IPR007889">
    <property type="entry name" value="HTH_Psq"/>
</dbReference>
<evidence type="ECO:0000313" key="5">
    <source>
        <dbReference type="EMBL" id="KAJ8978101.1"/>
    </source>
</evidence>
<evidence type="ECO:0000313" key="6">
    <source>
        <dbReference type="Proteomes" id="UP001162164"/>
    </source>
</evidence>
<dbReference type="PANTHER" id="PTHR19303">
    <property type="entry name" value="TRANSPOSON"/>
    <property type="match status" value="1"/>
</dbReference>
<evidence type="ECO:0000259" key="4">
    <source>
        <dbReference type="PROSITE" id="PS51253"/>
    </source>
</evidence>